<feature type="region of interest" description="Disordered" evidence="1">
    <location>
        <begin position="38"/>
        <end position="75"/>
    </location>
</feature>
<evidence type="ECO:0000256" key="1">
    <source>
        <dbReference type="SAM" id="MobiDB-lite"/>
    </source>
</evidence>
<feature type="compositionally biased region" description="Polar residues" evidence="1">
    <location>
        <begin position="53"/>
        <end position="65"/>
    </location>
</feature>
<accession>A0AAD2FLA1</accession>
<comment type="caution">
    <text evidence="2">The sequence shown here is derived from an EMBL/GenBank/DDBJ whole genome shotgun (WGS) entry which is preliminary data.</text>
</comment>
<sequence>MEEYIAEVAEGSETTEEEYVEEELNVEDGLPTVMEVDTERSEAASEAPLSPVTPKSQSAKASSLGATEAPAESLIGRERVDDDFLKQRGKLAMMPLMNQYLSSRNRLILCKN</sequence>
<dbReference type="EMBL" id="CAKOGP040001668">
    <property type="protein sequence ID" value="CAJ1946424.1"/>
    <property type="molecule type" value="Genomic_DNA"/>
</dbReference>
<keyword evidence="3" id="KW-1185">Reference proteome</keyword>
<gene>
    <name evidence="2" type="ORF">CYCCA115_LOCUS10567</name>
</gene>
<dbReference type="Proteomes" id="UP001295423">
    <property type="component" value="Unassembled WGS sequence"/>
</dbReference>
<reference evidence="2" key="1">
    <citation type="submission" date="2023-08" db="EMBL/GenBank/DDBJ databases">
        <authorList>
            <person name="Audoor S."/>
            <person name="Bilcke G."/>
        </authorList>
    </citation>
    <scope>NUCLEOTIDE SEQUENCE</scope>
</reference>
<feature type="compositionally biased region" description="Acidic residues" evidence="1">
    <location>
        <begin position="13"/>
        <end position="23"/>
    </location>
</feature>
<protein>
    <submittedName>
        <fullName evidence="2">Uncharacterized protein</fullName>
    </submittedName>
</protein>
<evidence type="ECO:0000313" key="2">
    <source>
        <dbReference type="EMBL" id="CAJ1946424.1"/>
    </source>
</evidence>
<evidence type="ECO:0000313" key="3">
    <source>
        <dbReference type="Proteomes" id="UP001295423"/>
    </source>
</evidence>
<name>A0AAD2FLA1_9STRA</name>
<feature type="region of interest" description="Disordered" evidence="1">
    <location>
        <begin position="1"/>
        <end position="23"/>
    </location>
</feature>
<organism evidence="2 3">
    <name type="scientific">Cylindrotheca closterium</name>
    <dbReference type="NCBI Taxonomy" id="2856"/>
    <lineage>
        <taxon>Eukaryota</taxon>
        <taxon>Sar</taxon>
        <taxon>Stramenopiles</taxon>
        <taxon>Ochrophyta</taxon>
        <taxon>Bacillariophyta</taxon>
        <taxon>Bacillariophyceae</taxon>
        <taxon>Bacillariophycidae</taxon>
        <taxon>Bacillariales</taxon>
        <taxon>Bacillariaceae</taxon>
        <taxon>Cylindrotheca</taxon>
    </lineage>
</organism>
<dbReference type="AlphaFoldDB" id="A0AAD2FLA1"/>
<proteinExistence type="predicted"/>